<sequence>MARDGRRFSFRATAHSRADAATLFRLVADGARWSEWAGLFAPRSWWERQGDPPPGGIGAIRRLGLWPIVVREETVAYEQDRLHGYTMRTPTPVRDYRAEVRFEPRDGGGTDVVWQGAFTELIPGTGPLAERVMLAIVRSLTRRLVRAAERQDALRAPGS</sequence>
<keyword evidence="2" id="KW-1185">Reference proteome</keyword>
<accession>A0ABP8UIG5</accession>
<dbReference type="Pfam" id="PF10604">
    <property type="entry name" value="Polyketide_cyc2"/>
    <property type="match status" value="1"/>
</dbReference>
<reference evidence="2" key="1">
    <citation type="journal article" date="2019" name="Int. J. Syst. Evol. Microbiol.">
        <title>The Global Catalogue of Microorganisms (GCM) 10K type strain sequencing project: providing services to taxonomists for standard genome sequencing and annotation.</title>
        <authorList>
            <consortium name="The Broad Institute Genomics Platform"/>
            <consortium name="The Broad Institute Genome Sequencing Center for Infectious Disease"/>
            <person name="Wu L."/>
            <person name="Ma J."/>
        </authorList>
    </citation>
    <scope>NUCLEOTIDE SEQUENCE [LARGE SCALE GENOMIC DNA]</scope>
    <source>
        <strain evidence="2">JCM 17939</strain>
    </source>
</reference>
<evidence type="ECO:0000313" key="2">
    <source>
        <dbReference type="Proteomes" id="UP001501442"/>
    </source>
</evidence>
<dbReference type="CDD" id="cd07821">
    <property type="entry name" value="PYR_PYL_RCAR_like"/>
    <property type="match status" value="1"/>
</dbReference>
<dbReference type="InterPro" id="IPR023393">
    <property type="entry name" value="START-like_dom_sf"/>
</dbReference>
<dbReference type="EMBL" id="BAABHK010000008">
    <property type="protein sequence ID" value="GAA4630711.1"/>
    <property type="molecule type" value="Genomic_DNA"/>
</dbReference>
<dbReference type="Proteomes" id="UP001501442">
    <property type="component" value="Unassembled WGS sequence"/>
</dbReference>
<dbReference type="SUPFAM" id="SSF55961">
    <property type="entry name" value="Bet v1-like"/>
    <property type="match status" value="1"/>
</dbReference>
<organism evidence="1 2">
    <name type="scientific">Actinoallomurus vinaceus</name>
    <dbReference type="NCBI Taxonomy" id="1080074"/>
    <lineage>
        <taxon>Bacteria</taxon>
        <taxon>Bacillati</taxon>
        <taxon>Actinomycetota</taxon>
        <taxon>Actinomycetes</taxon>
        <taxon>Streptosporangiales</taxon>
        <taxon>Thermomonosporaceae</taxon>
        <taxon>Actinoallomurus</taxon>
    </lineage>
</organism>
<name>A0ABP8UIG5_9ACTN</name>
<comment type="caution">
    <text evidence="1">The sequence shown here is derived from an EMBL/GenBank/DDBJ whole genome shotgun (WGS) entry which is preliminary data.</text>
</comment>
<gene>
    <name evidence="1" type="ORF">GCM10023196_057170</name>
</gene>
<dbReference type="InterPro" id="IPR019587">
    <property type="entry name" value="Polyketide_cyclase/dehydratase"/>
</dbReference>
<protein>
    <submittedName>
        <fullName evidence="1">SRPBCC family protein</fullName>
    </submittedName>
</protein>
<dbReference type="Gene3D" id="3.30.530.20">
    <property type="match status" value="1"/>
</dbReference>
<proteinExistence type="predicted"/>
<evidence type="ECO:0000313" key="1">
    <source>
        <dbReference type="EMBL" id="GAA4630711.1"/>
    </source>
</evidence>
<dbReference type="RefSeq" id="WP_345434167.1">
    <property type="nucleotide sequence ID" value="NZ_BAABHK010000008.1"/>
</dbReference>